<reference evidence="3 4" key="2">
    <citation type="journal article" date="2014" name="Stand. Genomic Sci.">
        <title>An updated genome annotation for the model marine bacterium Ruegeria pomeroyi DSS-3.</title>
        <authorList>
            <person name="Rivers A.R."/>
            <person name="Smith C.B."/>
            <person name="Moran M.A."/>
        </authorList>
    </citation>
    <scope>GENOME REANNOTATION</scope>
    <source>
        <strain evidence="4">ATCC 700808 / DSM 15171 / DSS-3</strain>
    </source>
</reference>
<name>Q5LWG6_RUEPO</name>
<evidence type="ECO:0000313" key="4">
    <source>
        <dbReference type="Proteomes" id="UP000001023"/>
    </source>
</evidence>
<dbReference type="eggNOG" id="ENOG502Z954">
    <property type="taxonomic scope" value="Bacteria"/>
</dbReference>
<comment type="similarity">
    <text evidence="1">Belongs to the class-IV pyridoxal-phosphate-dependent aminotransferase family.</text>
</comment>
<keyword evidence="2" id="KW-0028">Amino-acid biosynthesis</keyword>
<dbReference type="Pfam" id="PF19798">
    <property type="entry name" value="Sulfotransfer_5"/>
    <property type="match status" value="1"/>
</dbReference>
<dbReference type="PaxDb" id="246200-SPO0015"/>
<dbReference type="HOGENOM" id="CLU_033907_1_1_5"/>
<reference evidence="3 4" key="1">
    <citation type="journal article" date="2004" name="Nature">
        <title>Genome sequence of Silicibacter pomeroyi reveals adaptations to the marine environment.</title>
        <authorList>
            <person name="Moran M.A."/>
            <person name="Buchan A."/>
            <person name="Gonzalez J.M."/>
            <person name="Heidelberg J.F."/>
            <person name="Whitman W.B."/>
            <person name="Kiene R.P."/>
            <person name="Henriksen J.R."/>
            <person name="King G.M."/>
            <person name="Belas R."/>
            <person name="Fuqua C."/>
            <person name="Brinkac L."/>
            <person name="Lewis M."/>
            <person name="Johri S."/>
            <person name="Weaver B."/>
            <person name="Pai G."/>
            <person name="Eisen J.A."/>
            <person name="Rahe E."/>
            <person name="Sheldon W.M."/>
            <person name="Ye W."/>
            <person name="Miller T.R."/>
            <person name="Carlton J."/>
            <person name="Rasko D.A."/>
            <person name="Paulsen I.T."/>
            <person name="Ren Q."/>
            <person name="Daugherty S.C."/>
            <person name="Deboy R.T."/>
            <person name="Dodson R.J."/>
            <person name="Durkin A.S."/>
            <person name="Madupu R."/>
            <person name="Nelson W.C."/>
            <person name="Sullivan S.A."/>
            <person name="Rosovitz M.J."/>
            <person name="Haft D.H."/>
            <person name="Selengut J."/>
            <person name="Ward N."/>
        </authorList>
    </citation>
    <scope>NUCLEOTIDE SEQUENCE [LARGE SCALE GENOMIC DNA]</scope>
    <source>
        <strain evidence="4">ATCC 700808 / DSM 15171 / DSS-3</strain>
    </source>
</reference>
<dbReference type="KEGG" id="sil:SPO0015"/>
<dbReference type="PANTHER" id="PTHR42743">
    <property type="entry name" value="AMINO-ACID AMINOTRANSFERASE"/>
    <property type="match status" value="1"/>
</dbReference>
<dbReference type="Gene3D" id="3.40.50.300">
    <property type="entry name" value="P-loop containing nucleotide triphosphate hydrolases"/>
    <property type="match status" value="1"/>
</dbReference>
<protein>
    <recommendedName>
        <fullName evidence="5">Branched-chain amino acid aminotransferase</fullName>
    </recommendedName>
</protein>
<dbReference type="STRING" id="246200.SPO0015"/>
<gene>
    <name evidence="3" type="ordered locus">SPO0015</name>
</gene>
<evidence type="ECO:0000313" key="3">
    <source>
        <dbReference type="EMBL" id="AAV93346.1"/>
    </source>
</evidence>
<evidence type="ECO:0008006" key="5">
    <source>
        <dbReference type="Google" id="ProtNLM"/>
    </source>
</evidence>
<dbReference type="InterPro" id="IPR027417">
    <property type="entry name" value="P-loop_NTPase"/>
</dbReference>
<evidence type="ECO:0000256" key="2">
    <source>
        <dbReference type="ARBA" id="ARBA00023304"/>
    </source>
</evidence>
<keyword evidence="2" id="KW-0100">Branched-chain amino acid biosynthesis</keyword>
<keyword evidence="4" id="KW-1185">Reference proteome</keyword>
<dbReference type="Proteomes" id="UP000001023">
    <property type="component" value="Chromosome"/>
</dbReference>
<dbReference type="PANTHER" id="PTHR42743:SF11">
    <property type="entry name" value="AMINODEOXYCHORISMATE LYASE"/>
    <property type="match status" value="1"/>
</dbReference>
<proteinExistence type="inferred from homology"/>
<dbReference type="EMBL" id="CP000031">
    <property type="protein sequence ID" value="AAV93346.1"/>
    <property type="molecule type" value="Genomic_DNA"/>
</dbReference>
<dbReference type="InterPro" id="IPR050571">
    <property type="entry name" value="Class-IV_PLP-Dep_Aminotrnsfr"/>
</dbReference>
<sequence>MEPAGQGVSVRPKPAIGEQNMKIAMWSGPRNLSTAMMYAFGARTDCAVIDEPFYAAYLAMTGLHHPMREEVLAAQSQDPGQVAAMLSGPNPGARPFWYQKHMTQHMIPGIPRDWMRSVCNVFLIRHPARVIASYAEKRENPTLEDIGFRQQAELFDEVSGWGGDPLVIDSHDIREDPARMLERLCDRIGVPWSPHMLSWPKGGHKDDGVWARHWYGAVWNSTGFAGPEGDLPEVPEALQPVLQAAMPFYERMRAVKI</sequence>
<dbReference type="AlphaFoldDB" id="Q5LWG6"/>
<dbReference type="GO" id="GO:0009082">
    <property type="term" value="P:branched-chain amino acid biosynthetic process"/>
    <property type="evidence" value="ECO:0007669"/>
    <property type="project" value="UniProtKB-KW"/>
</dbReference>
<evidence type="ECO:0000256" key="1">
    <source>
        <dbReference type="ARBA" id="ARBA00009320"/>
    </source>
</evidence>
<organism evidence="3 4">
    <name type="scientific">Ruegeria pomeroyi (strain ATCC 700808 / DSM 15171 / DSS-3)</name>
    <name type="common">Silicibacter pomeroyi</name>
    <dbReference type="NCBI Taxonomy" id="246200"/>
    <lineage>
        <taxon>Bacteria</taxon>
        <taxon>Pseudomonadati</taxon>
        <taxon>Pseudomonadota</taxon>
        <taxon>Alphaproteobacteria</taxon>
        <taxon>Rhodobacterales</taxon>
        <taxon>Roseobacteraceae</taxon>
        <taxon>Ruegeria</taxon>
    </lineage>
</organism>
<accession>Q5LWG6</accession>
<dbReference type="SUPFAM" id="SSF52540">
    <property type="entry name" value="P-loop containing nucleoside triphosphate hydrolases"/>
    <property type="match status" value="1"/>
</dbReference>